<accession>W9CF95</accession>
<feature type="region of interest" description="Disordered" evidence="1">
    <location>
        <begin position="39"/>
        <end position="102"/>
    </location>
</feature>
<dbReference type="Pfam" id="PF13391">
    <property type="entry name" value="HNH_2"/>
    <property type="match status" value="1"/>
</dbReference>
<feature type="domain" description="HNH nuclease" evidence="2">
    <location>
        <begin position="113"/>
        <end position="200"/>
    </location>
</feature>
<evidence type="ECO:0000313" key="3">
    <source>
        <dbReference type="EMBL" id="ESZ95407.1"/>
    </source>
</evidence>
<comment type="caution">
    <text evidence="3">The sequence shown here is derived from an EMBL/GenBank/DDBJ whole genome shotgun (WGS) entry which is preliminary data.</text>
</comment>
<proteinExistence type="predicted"/>
<keyword evidence="4" id="KW-1185">Reference proteome</keyword>
<sequence length="375" mass="41414">MMEDFNIPSKERTILLETLQEVIGNVPPYFWAICHSTQGSSRISTPNTIQRKQGLGSSPGSPLAKKQKTTDSPASPPLAERQMTTKSPVSSPVLRRRSKVASDLARERDGHCCVLSGESVIEVAHIYPFCRLSTSEENVFGVRHMFWEYLKNLWSEETVAAWQAELFPRGLSETGDERVDNRITLSVTAHRQWNRGAFALKPISISDEDTTLKATMSLLTIPLSTEDLDHNDGAFDHGNTTLNCSGPKAIKSGQIFELKTTDPIEKPLPSFKFLELQWALTRVIGMSGAAFPYEPSSGDDSDEDVPGLDLDEVGGTPVFSDIPQTNPPELLHEVNKLLVKSLNHCTEEAEGDRVGMGSDYCRDNGHIHLGNRSSH</sequence>
<dbReference type="HOGENOM" id="CLU_039755_0_0_1"/>
<gene>
    <name evidence="3" type="ORF">SBOR_4202</name>
</gene>
<feature type="compositionally biased region" description="Polar residues" evidence="1">
    <location>
        <begin position="39"/>
        <end position="60"/>
    </location>
</feature>
<dbReference type="OrthoDB" id="3545258at2759"/>
<dbReference type="EMBL" id="AYSA01000187">
    <property type="protein sequence ID" value="ESZ95407.1"/>
    <property type="molecule type" value="Genomic_DNA"/>
</dbReference>
<name>W9CF95_SCLBF</name>
<dbReference type="InterPro" id="IPR003615">
    <property type="entry name" value="HNH_nuc"/>
</dbReference>
<protein>
    <recommendedName>
        <fullName evidence="2">HNH nuclease domain-containing protein</fullName>
    </recommendedName>
</protein>
<evidence type="ECO:0000259" key="2">
    <source>
        <dbReference type="Pfam" id="PF13391"/>
    </source>
</evidence>
<dbReference type="AlphaFoldDB" id="W9CF95"/>
<organism evidence="3 4">
    <name type="scientific">Sclerotinia borealis (strain F-4128)</name>
    <dbReference type="NCBI Taxonomy" id="1432307"/>
    <lineage>
        <taxon>Eukaryota</taxon>
        <taxon>Fungi</taxon>
        <taxon>Dikarya</taxon>
        <taxon>Ascomycota</taxon>
        <taxon>Pezizomycotina</taxon>
        <taxon>Leotiomycetes</taxon>
        <taxon>Helotiales</taxon>
        <taxon>Sclerotiniaceae</taxon>
        <taxon>Sclerotinia</taxon>
    </lineage>
</organism>
<reference evidence="3 4" key="1">
    <citation type="journal article" date="2014" name="Genome Announc.">
        <title>Draft genome sequence of Sclerotinia borealis, a psychrophilic plant pathogenic fungus.</title>
        <authorList>
            <person name="Mardanov A.V."/>
            <person name="Beletsky A.V."/>
            <person name="Kadnikov V.V."/>
            <person name="Ignatov A.N."/>
            <person name="Ravin N.V."/>
        </authorList>
    </citation>
    <scope>NUCLEOTIDE SEQUENCE [LARGE SCALE GENOMIC DNA]</scope>
    <source>
        <strain evidence="4">F-4157</strain>
    </source>
</reference>
<evidence type="ECO:0000256" key="1">
    <source>
        <dbReference type="SAM" id="MobiDB-lite"/>
    </source>
</evidence>
<dbReference type="Proteomes" id="UP000019487">
    <property type="component" value="Unassembled WGS sequence"/>
</dbReference>
<evidence type="ECO:0000313" key="4">
    <source>
        <dbReference type="Proteomes" id="UP000019487"/>
    </source>
</evidence>